<organism evidence="2">
    <name type="scientific">Arion vulgaris</name>
    <dbReference type="NCBI Taxonomy" id="1028688"/>
    <lineage>
        <taxon>Eukaryota</taxon>
        <taxon>Metazoa</taxon>
        <taxon>Spiralia</taxon>
        <taxon>Lophotrochozoa</taxon>
        <taxon>Mollusca</taxon>
        <taxon>Gastropoda</taxon>
        <taxon>Heterobranchia</taxon>
        <taxon>Euthyneura</taxon>
        <taxon>Panpulmonata</taxon>
        <taxon>Eupulmonata</taxon>
        <taxon>Stylommatophora</taxon>
        <taxon>Helicina</taxon>
        <taxon>Arionoidea</taxon>
        <taxon>Arionidae</taxon>
        <taxon>Arion</taxon>
    </lineage>
</organism>
<feature type="region of interest" description="Disordered" evidence="1">
    <location>
        <begin position="75"/>
        <end position="130"/>
    </location>
</feature>
<dbReference type="AlphaFoldDB" id="A0A0B6Y357"/>
<feature type="compositionally biased region" description="Basic and acidic residues" evidence="1">
    <location>
        <begin position="94"/>
        <end position="130"/>
    </location>
</feature>
<proteinExistence type="predicted"/>
<accession>A0A0B6Y357</accession>
<sequence>VPPTLDSWLTFGGAVGQHSDGVIDAFANVQNSEGYYNIKGSVGSKVARQLQKGDKIRIGINGILNTQELKVRKWNKDKTSDTESISVDEEAMTDVDKKVKEGLHLQKDDSEKELRKPGTESTKQEEMQES</sequence>
<gene>
    <name evidence="2" type="primary">ORF10339</name>
</gene>
<feature type="non-terminal residue" evidence="2">
    <location>
        <position position="1"/>
    </location>
</feature>
<evidence type="ECO:0000256" key="1">
    <source>
        <dbReference type="SAM" id="MobiDB-lite"/>
    </source>
</evidence>
<dbReference type="EMBL" id="HACG01003431">
    <property type="protein sequence ID" value="CEK50296.1"/>
    <property type="molecule type" value="Transcribed_RNA"/>
</dbReference>
<feature type="non-terminal residue" evidence="2">
    <location>
        <position position="130"/>
    </location>
</feature>
<evidence type="ECO:0000313" key="2">
    <source>
        <dbReference type="EMBL" id="CEK50296.1"/>
    </source>
</evidence>
<name>A0A0B6Y357_9EUPU</name>
<reference evidence="2" key="1">
    <citation type="submission" date="2014-12" db="EMBL/GenBank/DDBJ databases">
        <title>Insight into the proteome of Arion vulgaris.</title>
        <authorList>
            <person name="Aradska J."/>
            <person name="Bulat T."/>
            <person name="Smidak R."/>
            <person name="Sarate P."/>
            <person name="Gangsoo J."/>
            <person name="Sialana F."/>
            <person name="Bilban M."/>
            <person name="Lubec G."/>
        </authorList>
    </citation>
    <scope>NUCLEOTIDE SEQUENCE</scope>
    <source>
        <tissue evidence="2">Skin</tissue>
    </source>
</reference>
<protein>
    <submittedName>
        <fullName evidence="2">Uncharacterized protein</fullName>
    </submittedName>
</protein>